<dbReference type="KEGG" id="pej:FYC62_05390"/>
<dbReference type="InterPro" id="IPR023875">
    <property type="entry name" value="DNA_repair_put"/>
</dbReference>
<dbReference type="InterPro" id="IPR025404">
    <property type="entry name" value="DUF4130"/>
</dbReference>
<keyword evidence="3" id="KW-1185">Reference proteome</keyword>
<accession>A0A5C0VIZ7</accession>
<evidence type="ECO:0000313" key="2">
    <source>
        <dbReference type="EMBL" id="QEK51170.1"/>
    </source>
</evidence>
<dbReference type="NCBIfam" id="TIGR03915">
    <property type="entry name" value="SAM_7_link_chp"/>
    <property type="match status" value="1"/>
</dbReference>
<organism evidence="2 3">
    <name type="scientific">Pedobacter aquae</name>
    <dbReference type="NCBI Taxonomy" id="2605747"/>
    <lineage>
        <taxon>Bacteria</taxon>
        <taxon>Pseudomonadati</taxon>
        <taxon>Bacteroidota</taxon>
        <taxon>Sphingobacteriia</taxon>
        <taxon>Sphingobacteriales</taxon>
        <taxon>Sphingobacteriaceae</taxon>
        <taxon>Pedobacter</taxon>
    </lineage>
</organism>
<gene>
    <name evidence="2" type="ORF">FYC62_05390</name>
</gene>
<evidence type="ECO:0000313" key="3">
    <source>
        <dbReference type="Proteomes" id="UP000323653"/>
    </source>
</evidence>
<feature type="domain" description="DUF4130" evidence="1">
    <location>
        <begin position="84"/>
        <end position="252"/>
    </location>
</feature>
<name>A0A5C0VIZ7_9SPHI</name>
<dbReference type="EMBL" id="CP043329">
    <property type="protein sequence ID" value="QEK51170.1"/>
    <property type="molecule type" value="Genomic_DNA"/>
</dbReference>
<dbReference type="AlphaFoldDB" id="A0A5C0VIZ7"/>
<proteinExistence type="predicted"/>
<sequence>MMNILLYDHTFEGFLTAVFEAYEFKLKQVKIVKEALQTEQLFAQTRKVFTQAPKAERVYQKLKSLIGDLGLHRMLYTFLSEDEDIETHLWAVVQYALDHPQRKIIQDFSHPSVLKLSQYEQMVHREKHRMEAFVRFRLTLDGIYYAEIEPDFNVLPVIAKHFKDRYQDQKWMIFDHKRTYGIYYDLHKVELVEMKFANHLNKQEGLEMLVKDEKLYQHLWQTYFKKTTIQARKNSRLHIQHVPKRYWKYLTEKFVV</sequence>
<evidence type="ECO:0000259" key="1">
    <source>
        <dbReference type="Pfam" id="PF13566"/>
    </source>
</evidence>
<protein>
    <submittedName>
        <fullName evidence="2">DNA metabolism protein</fullName>
    </submittedName>
</protein>
<dbReference type="Pfam" id="PF13566">
    <property type="entry name" value="DUF4130"/>
    <property type="match status" value="1"/>
</dbReference>
<reference evidence="2 3" key="1">
    <citation type="submission" date="2019-08" db="EMBL/GenBank/DDBJ databases">
        <title>Pedobacter sp. nov., isolated from Han river, South Korea.</title>
        <authorList>
            <person name="Lee D.-H."/>
            <person name="Kim Y.-S."/>
            <person name="Hwang E.-M."/>
            <person name="Le Tran T.C."/>
            <person name="Cha C.-J."/>
        </authorList>
    </citation>
    <scope>NUCLEOTIDE SEQUENCE [LARGE SCALE GENOMIC DNA]</scope>
    <source>
        <strain evidence="2 3">CJ43</strain>
    </source>
</reference>
<dbReference type="Proteomes" id="UP000323653">
    <property type="component" value="Chromosome"/>
</dbReference>